<sequence length="144" mass="15697">MPLAYHPIKQTPAHSEGWLVVALRMSFETDVPLPHFGRGRSIHSIIADRESDPKRAAALARARRKLASSMMENSTAKHTLASLRLASGHSQASLAAAMGTQQSYIARLERNGGDMQSSTIRRMADALGVTCDQIIDAIEDNETE</sequence>
<dbReference type="CDD" id="cd00093">
    <property type="entry name" value="HTH_XRE"/>
    <property type="match status" value="1"/>
</dbReference>
<gene>
    <name evidence="2" type="ORF">GCM10009125_00430</name>
</gene>
<dbReference type="SMART" id="SM00530">
    <property type="entry name" value="HTH_XRE"/>
    <property type="match status" value="1"/>
</dbReference>
<dbReference type="Proteomes" id="UP001501176">
    <property type="component" value="Unassembled WGS sequence"/>
</dbReference>
<dbReference type="Pfam" id="PF01381">
    <property type="entry name" value="HTH_3"/>
    <property type="match status" value="1"/>
</dbReference>
<protein>
    <recommendedName>
        <fullName evidence="1">HTH cro/C1-type domain-containing protein</fullName>
    </recommendedName>
</protein>
<proteinExistence type="predicted"/>
<evidence type="ECO:0000259" key="1">
    <source>
        <dbReference type="PROSITE" id="PS50943"/>
    </source>
</evidence>
<dbReference type="SUPFAM" id="SSF47413">
    <property type="entry name" value="lambda repressor-like DNA-binding domains"/>
    <property type="match status" value="1"/>
</dbReference>
<dbReference type="EMBL" id="BAAAFN010000003">
    <property type="protein sequence ID" value="GAA0215310.1"/>
    <property type="molecule type" value="Genomic_DNA"/>
</dbReference>
<dbReference type="PROSITE" id="PS50943">
    <property type="entry name" value="HTH_CROC1"/>
    <property type="match status" value="1"/>
</dbReference>
<keyword evidence="3" id="KW-1185">Reference proteome</keyword>
<dbReference type="InterPro" id="IPR010982">
    <property type="entry name" value="Lambda_DNA-bd_dom_sf"/>
</dbReference>
<dbReference type="Gene3D" id="1.10.260.40">
    <property type="entry name" value="lambda repressor-like DNA-binding domains"/>
    <property type="match status" value="1"/>
</dbReference>
<dbReference type="InterPro" id="IPR001387">
    <property type="entry name" value="Cro/C1-type_HTH"/>
</dbReference>
<feature type="domain" description="HTH cro/C1-type" evidence="1">
    <location>
        <begin position="80"/>
        <end position="134"/>
    </location>
</feature>
<evidence type="ECO:0000313" key="2">
    <source>
        <dbReference type="EMBL" id="GAA0215310.1"/>
    </source>
</evidence>
<organism evidence="2 3">
    <name type="scientific">Castellaniella daejeonensis</name>
    <dbReference type="NCBI Taxonomy" id="659013"/>
    <lineage>
        <taxon>Bacteria</taxon>
        <taxon>Pseudomonadati</taxon>
        <taxon>Pseudomonadota</taxon>
        <taxon>Betaproteobacteria</taxon>
        <taxon>Burkholderiales</taxon>
        <taxon>Alcaligenaceae</taxon>
        <taxon>Castellaniella</taxon>
    </lineage>
</organism>
<accession>A0ABP3CUX1</accession>
<comment type="caution">
    <text evidence="2">The sequence shown here is derived from an EMBL/GenBank/DDBJ whole genome shotgun (WGS) entry which is preliminary data.</text>
</comment>
<reference evidence="3" key="1">
    <citation type="journal article" date="2019" name="Int. J. Syst. Evol. Microbiol.">
        <title>The Global Catalogue of Microorganisms (GCM) 10K type strain sequencing project: providing services to taxonomists for standard genome sequencing and annotation.</title>
        <authorList>
            <consortium name="The Broad Institute Genomics Platform"/>
            <consortium name="The Broad Institute Genome Sequencing Center for Infectious Disease"/>
            <person name="Wu L."/>
            <person name="Ma J."/>
        </authorList>
    </citation>
    <scope>NUCLEOTIDE SEQUENCE [LARGE SCALE GENOMIC DNA]</scope>
    <source>
        <strain evidence="3">JCM 16240</strain>
    </source>
</reference>
<name>A0ABP3CUX1_9BURK</name>
<evidence type="ECO:0000313" key="3">
    <source>
        <dbReference type="Proteomes" id="UP001501176"/>
    </source>
</evidence>